<comment type="similarity">
    <text evidence="1">Belongs to the 11S seed storage protein (globulins) family.</text>
</comment>
<sequence length="794" mass="82321">MPLPRSVPLHLCHLSRLLAPRGTEEAARTQQSEECARLDRLNALEPSMQVQSEGGFSEFWDQNEDQLQCAGVTAAQHTIHPQGLFLPSYSNSARFIYVISGEGIGGVVIPGCAESFSSFKQSSQQGQFSQGGGSGGQFGGQDIAGGSRQYQFQGDQHQKVHPLRKGDVITLPAGVVAWAYNEGDTPLVIVILIDFANAQNQLDRNVRRFFLAGNQQHVAQLQGGGSSMKGSESAGGNVLAGFDLDILSQSLGIDQETARKLKTSSQEQDGFIIRVERGLQIARPSWRESQEWSQSQSGSGYGTGGQTGPLPGGQGRQHGPFPGGQPGPFPGGQTGPFQGRDHGPGFGGQTGPFPGGQQTGPYRPGMGGQTGPFSAGQGSQESRGQSGPYPGGQGIGGQTGPFSRGSGSQGSRGQSGSYPGGHGIGGQSGSYPGGQGIEGQTQTGPFSGSQGSRGQSGSYPGGQGIEGQTGPFSGSQGSRGPSGSYPGGHGIGGQTGPFSGSQGRGQSGSYPGDQGIGGQTGPFSGSQGSRGQSGSYPGGQGIGGQTGPFSGSQGRGQSGSYPGGSESHGSRGQSGPFSGGPGGQSGPSSQRPGSQGSRGQCCQCYNGIEQSMCTMKFQSNVGDPRKADVYSRDGGHWTTLNSFKLPILSYLQLTFEKGQLRQNAMTAPHWNVNAHAVVYIIRGAARFQVVDQNGRTVHDDVVRQGQLLVVPQNFAVANQAQEDNFEWIALKTNENAIINQITGKGSAINALPDDLLANAYGLSNEEVKMLKQNRAQESLILPPQQGQLGGRTSL</sequence>
<proteinExistence type="evidence at transcript level"/>
<dbReference type="PRINTS" id="PR00439">
    <property type="entry name" value="11SGLOBULIN"/>
</dbReference>
<feature type="compositionally biased region" description="Gly residues" evidence="6">
    <location>
        <begin position="389"/>
        <end position="399"/>
    </location>
</feature>
<comment type="subunit">
    <text evidence="2">Hexamer; each subunit is composed of an acidic and a basic chain derived from a single precursor and linked by a disulfide bond.</text>
</comment>
<feature type="compositionally biased region" description="Low complexity" evidence="6">
    <location>
        <begin position="558"/>
        <end position="576"/>
    </location>
</feature>
<dbReference type="SUPFAM" id="SSF51182">
    <property type="entry name" value="RmlC-like cupins"/>
    <property type="match status" value="1"/>
</dbReference>
<organism evidence="8">
    <name type="scientific">Sagittaria sagittifolia</name>
    <name type="common">Arrowhead</name>
    <dbReference type="NCBI Taxonomy" id="4451"/>
    <lineage>
        <taxon>Eukaryota</taxon>
        <taxon>Viridiplantae</taxon>
        <taxon>Streptophyta</taxon>
        <taxon>Embryophyta</taxon>
        <taxon>Tracheophyta</taxon>
        <taxon>Spermatophyta</taxon>
        <taxon>Magnoliopsida</taxon>
        <taxon>Liliopsida</taxon>
        <taxon>Alismataceae</taxon>
        <taxon>Sagittaria</taxon>
    </lineage>
</organism>
<dbReference type="InterPro" id="IPR006045">
    <property type="entry name" value="Cupin_1"/>
</dbReference>
<feature type="compositionally biased region" description="Gly residues" evidence="6">
    <location>
        <begin position="485"/>
        <end position="495"/>
    </location>
</feature>
<dbReference type="CDD" id="cd02242">
    <property type="entry name" value="cupin_11S_legumin_N"/>
    <property type="match status" value="1"/>
</dbReference>
<keyword evidence="5" id="KW-1015">Disulfide bond</keyword>
<evidence type="ECO:0000259" key="7">
    <source>
        <dbReference type="SMART" id="SM00835"/>
    </source>
</evidence>
<dbReference type="GO" id="GO:0045735">
    <property type="term" value="F:nutrient reservoir activity"/>
    <property type="evidence" value="ECO:0007669"/>
    <property type="project" value="UniProtKB-KW"/>
</dbReference>
<feature type="compositionally biased region" description="Gly residues" evidence="6">
    <location>
        <begin position="344"/>
        <end position="358"/>
    </location>
</feature>
<evidence type="ECO:0000256" key="2">
    <source>
        <dbReference type="ARBA" id="ARBA00011818"/>
    </source>
</evidence>
<dbReference type="PANTHER" id="PTHR31189:SF80">
    <property type="entry name" value="OS02G0456100 PROTEIN"/>
    <property type="match status" value="1"/>
</dbReference>
<name>P93560_SAGSA</name>
<evidence type="ECO:0000313" key="8">
    <source>
        <dbReference type="EMBL" id="CAA70334.1"/>
    </source>
</evidence>
<feature type="compositionally biased region" description="Low complexity" evidence="6">
    <location>
        <begin position="400"/>
        <end position="417"/>
    </location>
</feature>
<feature type="compositionally biased region" description="Gly residues" evidence="6">
    <location>
        <begin position="299"/>
        <end position="322"/>
    </location>
</feature>
<feature type="compositionally biased region" description="Low complexity" evidence="6">
    <location>
        <begin position="586"/>
        <end position="600"/>
    </location>
</feature>
<feature type="compositionally biased region" description="Gly residues" evidence="6">
    <location>
        <begin position="536"/>
        <end position="546"/>
    </location>
</feature>
<evidence type="ECO:0000256" key="1">
    <source>
        <dbReference type="ARBA" id="ARBA00007178"/>
    </source>
</evidence>
<dbReference type="Gene3D" id="2.60.120.10">
    <property type="entry name" value="Jelly Rolls"/>
    <property type="match status" value="2"/>
</dbReference>
<dbReference type="InterPro" id="IPR014710">
    <property type="entry name" value="RmlC-like_jellyroll"/>
</dbReference>
<feature type="compositionally biased region" description="Low complexity" evidence="6">
    <location>
        <begin position="438"/>
        <end position="458"/>
    </location>
</feature>
<dbReference type="SMART" id="SM00835">
    <property type="entry name" value="Cupin_1"/>
    <property type="match status" value="2"/>
</dbReference>
<dbReference type="EMBL" id="Y09117">
    <property type="protein sequence ID" value="CAA70334.1"/>
    <property type="molecule type" value="mRNA"/>
</dbReference>
<dbReference type="InterPro" id="IPR050253">
    <property type="entry name" value="Seed_Storage-Functional"/>
</dbReference>
<dbReference type="FunFam" id="2.60.120.10:FF:000073">
    <property type="entry name" value="Glycinin G1"/>
    <property type="match status" value="1"/>
</dbReference>
<keyword evidence="3" id="KW-0758">Storage protein</keyword>
<feature type="region of interest" description="Disordered" evidence="6">
    <location>
        <begin position="285"/>
        <end position="600"/>
    </location>
</feature>
<dbReference type="InterPro" id="IPR006044">
    <property type="entry name" value="11S_seedstore_pln"/>
</dbReference>
<protein>
    <submittedName>
        <fullName evidence="8">Pre-pro-legumin</fullName>
    </submittedName>
</protein>
<evidence type="ECO:0000256" key="3">
    <source>
        <dbReference type="ARBA" id="ARBA00022761"/>
    </source>
</evidence>
<dbReference type="CDD" id="cd02243">
    <property type="entry name" value="cupin_11S_legumin_C"/>
    <property type="match status" value="1"/>
</dbReference>
<dbReference type="PANTHER" id="PTHR31189">
    <property type="entry name" value="OS03G0336100 PROTEIN-RELATED"/>
    <property type="match status" value="1"/>
</dbReference>
<feature type="compositionally biased region" description="Low complexity" evidence="6">
    <location>
        <begin position="470"/>
        <end position="484"/>
    </location>
</feature>
<evidence type="ECO:0000256" key="5">
    <source>
        <dbReference type="ARBA" id="ARBA00023157"/>
    </source>
</evidence>
<dbReference type="InterPro" id="IPR011051">
    <property type="entry name" value="RmlC_Cupin_sf"/>
</dbReference>
<accession>P93560</accession>
<feature type="compositionally biased region" description="Low complexity" evidence="6">
    <location>
        <begin position="374"/>
        <end position="388"/>
    </location>
</feature>
<dbReference type="Pfam" id="PF00190">
    <property type="entry name" value="Cupin_1"/>
    <property type="match status" value="2"/>
</dbReference>
<dbReference type="AlphaFoldDB" id="P93560"/>
<reference evidence="8" key="1">
    <citation type="submission" date="1996-10" db="EMBL/GenBank/DDBJ databases">
        <authorList>
            <person name="Chen L."/>
            <person name="Fischer H."/>
        </authorList>
    </citation>
    <scope>NUCLEOTIDE SEQUENCE</scope>
    <source>
        <tissue evidence="8">Seed</tissue>
    </source>
</reference>
<feature type="domain" description="Cupin type-1" evidence="7">
    <location>
        <begin position="41"/>
        <end position="259"/>
    </location>
</feature>
<evidence type="ECO:0000256" key="4">
    <source>
        <dbReference type="ARBA" id="ARBA00023129"/>
    </source>
</evidence>
<feature type="compositionally biased region" description="Gly residues" evidence="6">
    <location>
        <begin position="418"/>
        <end position="437"/>
    </location>
</feature>
<evidence type="ECO:0000256" key="6">
    <source>
        <dbReference type="SAM" id="MobiDB-lite"/>
    </source>
</evidence>
<feature type="domain" description="Cupin type-1" evidence="7">
    <location>
        <begin position="619"/>
        <end position="768"/>
    </location>
</feature>
<keyword evidence="4" id="KW-0708">Seed storage protein</keyword>
<feature type="compositionally biased region" description="Low complexity" evidence="6">
    <location>
        <begin position="521"/>
        <end position="535"/>
    </location>
</feature>
<dbReference type="PIR" id="T10519">
    <property type="entry name" value="T10519"/>
</dbReference>